<gene>
    <name evidence="1" type="ORF">SDC9_174892</name>
</gene>
<accession>A0A645GNH8</accession>
<name>A0A645GNH8_9ZZZZ</name>
<dbReference type="EMBL" id="VSSQ01077369">
    <property type="protein sequence ID" value="MPN27459.1"/>
    <property type="molecule type" value="Genomic_DNA"/>
</dbReference>
<organism evidence="1">
    <name type="scientific">bioreactor metagenome</name>
    <dbReference type="NCBI Taxonomy" id="1076179"/>
    <lineage>
        <taxon>unclassified sequences</taxon>
        <taxon>metagenomes</taxon>
        <taxon>ecological metagenomes</taxon>
    </lineage>
</organism>
<protein>
    <submittedName>
        <fullName evidence="1">Uncharacterized protein</fullName>
    </submittedName>
</protein>
<dbReference type="AlphaFoldDB" id="A0A645GNH8"/>
<evidence type="ECO:0000313" key="1">
    <source>
        <dbReference type="EMBL" id="MPN27459.1"/>
    </source>
</evidence>
<comment type="caution">
    <text evidence="1">The sequence shown here is derived from an EMBL/GenBank/DDBJ whole genome shotgun (WGS) entry which is preliminary data.</text>
</comment>
<reference evidence="1" key="1">
    <citation type="submission" date="2019-08" db="EMBL/GenBank/DDBJ databases">
        <authorList>
            <person name="Kucharzyk K."/>
            <person name="Murdoch R.W."/>
            <person name="Higgins S."/>
            <person name="Loffler F."/>
        </authorList>
    </citation>
    <scope>NUCLEOTIDE SEQUENCE</scope>
</reference>
<proteinExistence type="predicted"/>
<sequence length="86" mass="8890">MVAAGDDKAAAMQRSECFRERHFARPGEELPQFGLLCAGNRAAAADHQFLRPDFHPAVGGVALDDFGIGTVIHPGAVGKTASAGGT</sequence>